<dbReference type="Pfam" id="PF07883">
    <property type="entry name" value="Cupin_2"/>
    <property type="match status" value="2"/>
</dbReference>
<evidence type="ECO:0000313" key="3">
    <source>
        <dbReference type="Proteomes" id="UP000782312"/>
    </source>
</evidence>
<feature type="domain" description="Cupin type-2" evidence="1">
    <location>
        <begin position="48"/>
        <end position="112"/>
    </location>
</feature>
<sequence>MRPDFPFVHVDDVEPLRMDPRQGWEISDFRVIMDGRIGCSSTLFRGLFMPGAVHKKHRHENCDEMYCVLRGHGLAGAGPDRVEVFPGHYHYIPRGVEHWLVNLSRTEPIEVYGIYDRAPSLEATGYVYTGDVTGEDLKAPRTAPGDRKYHLIHDDLVPVYKTSREQGWTQDYFNQPISREHGATTTWMQGYFGPKTVHMKHKHHNCEEVCYILQGHGLAGVGRHRVELHAGHFHYIRPGEEHWLANLSKTGVLIAPGFYIGVGGLDESGFEYIAPVTEEDLKQRTA</sequence>
<dbReference type="EMBL" id="JACPUR010000015">
    <property type="protein sequence ID" value="MBI3127093.1"/>
    <property type="molecule type" value="Genomic_DNA"/>
</dbReference>
<dbReference type="PANTHER" id="PTHR43346:SF1">
    <property type="entry name" value="QUERCETIN 2,3-DIOXYGENASE-RELATED"/>
    <property type="match status" value="1"/>
</dbReference>
<name>A0A932MMV3_UNCTE</name>
<reference evidence="2" key="1">
    <citation type="submission" date="2020-07" db="EMBL/GenBank/DDBJ databases">
        <title>Huge and variable diversity of episymbiotic CPR bacteria and DPANN archaea in groundwater ecosystems.</title>
        <authorList>
            <person name="He C.Y."/>
            <person name="Keren R."/>
            <person name="Whittaker M."/>
            <person name="Farag I.F."/>
            <person name="Doudna J."/>
            <person name="Cate J.H.D."/>
            <person name="Banfield J.F."/>
        </authorList>
    </citation>
    <scope>NUCLEOTIDE SEQUENCE</scope>
    <source>
        <strain evidence="2">NC_groundwater_763_Ag_S-0.2um_68_21</strain>
    </source>
</reference>
<dbReference type="SUPFAM" id="SSF51182">
    <property type="entry name" value="RmlC-like cupins"/>
    <property type="match status" value="2"/>
</dbReference>
<proteinExistence type="predicted"/>
<dbReference type="AlphaFoldDB" id="A0A932MMV3"/>
<dbReference type="PANTHER" id="PTHR43346">
    <property type="entry name" value="LIGAND BINDING DOMAIN PROTEIN, PUTATIVE (AFU_ORTHOLOGUE AFUA_6G14370)-RELATED"/>
    <property type="match status" value="1"/>
</dbReference>
<feature type="domain" description="Cupin type-2" evidence="1">
    <location>
        <begin position="194"/>
        <end position="250"/>
    </location>
</feature>
<dbReference type="Gene3D" id="2.60.120.10">
    <property type="entry name" value="Jelly Rolls"/>
    <property type="match status" value="1"/>
</dbReference>
<dbReference type="Proteomes" id="UP000782312">
    <property type="component" value="Unassembled WGS sequence"/>
</dbReference>
<comment type="caution">
    <text evidence="2">The sequence shown here is derived from an EMBL/GenBank/DDBJ whole genome shotgun (WGS) entry which is preliminary data.</text>
</comment>
<accession>A0A932MMV3</accession>
<gene>
    <name evidence="2" type="ORF">HYZ11_05780</name>
</gene>
<dbReference type="InterPro" id="IPR052538">
    <property type="entry name" value="Flavonoid_dioxygenase-like"/>
</dbReference>
<organism evidence="2 3">
    <name type="scientific">Tectimicrobiota bacterium</name>
    <dbReference type="NCBI Taxonomy" id="2528274"/>
    <lineage>
        <taxon>Bacteria</taxon>
        <taxon>Pseudomonadati</taxon>
        <taxon>Nitrospinota/Tectimicrobiota group</taxon>
        <taxon>Candidatus Tectimicrobiota</taxon>
    </lineage>
</organism>
<evidence type="ECO:0000313" key="2">
    <source>
        <dbReference type="EMBL" id="MBI3127093.1"/>
    </source>
</evidence>
<dbReference type="InterPro" id="IPR014710">
    <property type="entry name" value="RmlC-like_jellyroll"/>
</dbReference>
<dbReference type="InterPro" id="IPR011051">
    <property type="entry name" value="RmlC_Cupin_sf"/>
</dbReference>
<evidence type="ECO:0000259" key="1">
    <source>
        <dbReference type="Pfam" id="PF07883"/>
    </source>
</evidence>
<protein>
    <submittedName>
        <fullName evidence="2">Cupin domain-containing protein</fullName>
    </submittedName>
</protein>
<dbReference type="InterPro" id="IPR013096">
    <property type="entry name" value="Cupin_2"/>
</dbReference>